<protein>
    <submittedName>
        <fullName evidence="1">Uncharacterized protein</fullName>
    </submittedName>
</protein>
<gene>
    <name evidence="1" type="ORF">CVT25_001794</name>
</gene>
<evidence type="ECO:0000313" key="2">
    <source>
        <dbReference type="Proteomes" id="UP000283269"/>
    </source>
</evidence>
<dbReference type="InParanoid" id="A0A409X5G3"/>
<accession>A0A409X5G3</accession>
<dbReference type="EMBL" id="NHYD01002591">
    <property type="protein sequence ID" value="PPQ85944.1"/>
    <property type="molecule type" value="Genomic_DNA"/>
</dbReference>
<comment type="caution">
    <text evidence="1">The sequence shown here is derived from an EMBL/GenBank/DDBJ whole genome shotgun (WGS) entry which is preliminary data.</text>
</comment>
<keyword evidence="2" id="KW-1185">Reference proteome</keyword>
<reference evidence="1 2" key="1">
    <citation type="journal article" date="2018" name="Evol. Lett.">
        <title>Horizontal gene cluster transfer increased hallucinogenic mushroom diversity.</title>
        <authorList>
            <person name="Reynolds H.T."/>
            <person name="Vijayakumar V."/>
            <person name="Gluck-Thaler E."/>
            <person name="Korotkin H.B."/>
            <person name="Matheny P.B."/>
            <person name="Slot J.C."/>
        </authorList>
    </citation>
    <scope>NUCLEOTIDE SEQUENCE [LARGE SCALE GENOMIC DNA]</scope>
    <source>
        <strain evidence="1 2">2631</strain>
    </source>
</reference>
<evidence type="ECO:0000313" key="1">
    <source>
        <dbReference type="EMBL" id="PPQ85944.1"/>
    </source>
</evidence>
<sequence length="94" mass="10542">MSGMVLDTIGVLVVGIDKSERALLTTLRRLGFLWSDARNECLRDDNASEACRFIIQLREHAIPTNSHQLRVLSRQIRAILPPDIFVTPQNSPSS</sequence>
<name>A0A409X5G3_PSICY</name>
<proteinExistence type="predicted"/>
<dbReference type="Proteomes" id="UP000283269">
    <property type="component" value="Unassembled WGS sequence"/>
</dbReference>
<organism evidence="1 2">
    <name type="scientific">Psilocybe cyanescens</name>
    <dbReference type="NCBI Taxonomy" id="93625"/>
    <lineage>
        <taxon>Eukaryota</taxon>
        <taxon>Fungi</taxon>
        <taxon>Dikarya</taxon>
        <taxon>Basidiomycota</taxon>
        <taxon>Agaricomycotina</taxon>
        <taxon>Agaricomycetes</taxon>
        <taxon>Agaricomycetidae</taxon>
        <taxon>Agaricales</taxon>
        <taxon>Agaricineae</taxon>
        <taxon>Strophariaceae</taxon>
        <taxon>Psilocybe</taxon>
    </lineage>
</organism>
<dbReference type="AlphaFoldDB" id="A0A409X5G3"/>